<evidence type="ECO:0000313" key="2">
    <source>
        <dbReference type="EMBL" id="WGO82319.1"/>
    </source>
</evidence>
<accession>A0ABY8NZA9</accession>
<keyword evidence="3" id="KW-1185">Reference proteome</keyword>
<evidence type="ECO:0000259" key="1">
    <source>
        <dbReference type="Pfam" id="PF04448"/>
    </source>
</evidence>
<dbReference type="RefSeq" id="WP_180560099.1">
    <property type="nucleotide sequence ID" value="NZ_CP084222.1"/>
</dbReference>
<dbReference type="InterPro" id="IPR007539">
    <property type="entry name" value="DUF551"/>
</dbReference>
<reference evidence="2 3" key="1">
    <citation type="submission" date="2023-04" db="EMBL/GenBank/DDBJ databases">
        <title>Genome dynamics across the evolutionary transition to endosymbiosis.</title>
        <authorList>
            <person name="Siozios S."/>
            <person name="Nadal-Jimenez P."/>
            <person name="Azagi T."/>
            <person name="Sprong H."/>
            <person name="Frost C.L."/>
            <person name="Parratt S.R."/>
            <person name="Taylor G."/>
            <person name="Brettell L."/>
            <person name="Lew K.C."/>
            <person name="Croft L."/>
            <person name="King K.C."/>
            <person name="Brockhurst M.A."/>
            <person name="Hypsa V."/>
            <person name="Novakova E."/>
            <person name="Darby A.C."/>
            <person name="Hurst G.D.D."/>
        </authorList>
    </citation>
    <scope>NUCLEOTIDE SEQUENCE [LARGE SCALE GENOMIC DNA]</scope>
    <source>
        <strain evidence="3">aApi_AU</strain>
        <plasmid evidence="2 3">paApi_AU2</plasmid>
    </source>
</reference>
<evidence type="ECO:0000313" key="3">
    <source>
        <dbReference type="Proteomes" id="UP001231859"/>
    </source>
</evidence>
<geneLocation type="plasmid" evidence="2 3">
    <name>paApi_AU2</name>
</geneLocation>
<dbReference type="Pfam" id="PF04448">
    <property type="entry name" value="DUF551"/>
    <property type="match status" value="1"/>
</dbReference>
<dbReference type="EMBL" id="CP123758">
    <property type="protein sequence ID" value="WGO82319.1"/>
    <property type="molecule type" value="Genomic_DNA"/>
</dbReference>
<organism evidence="2 3">
    <name type="scientific">Arsenophonus apicola</name>
    <dbReference type="NCBI Taxonomy" id="2879119"/>
    <lineage>
        <taxon>Bacteria</taxon>
        <taxon>Pseudomonadati</taxon>
        <taxon>Pseudomonadota</taxon>
        <taxon>Gammaproteobacteria</taxon>
        <taxon>Enterobacterales</taxon>
        <taxon>Morganellaceae</taxon>
        <taxon>Arsenophonus</taxon>
    </lineage>
</organism>
<dbReference type="Proteomes" id="UP001231859">
    <property type="component" value="Plasmid paApi_AU2"/>
</dbReference>
<keyword evidence="2" id="KW-0614">Plasmid</keyword>
<sequence>MMKWIKCEERLPLVDELVLICKRCNDDFEIEVGWRENENSTFIYHCNKDEKLTFEPDYWMPLPEPPKEDW</sequence>
<name>A0ABY8NZA9_9GAMM</name>
<protein>
    <submittedName>
        <fullName evidence="2">DUF551 domain-containing protein</fullName>
    </submittedName>
</protein>
<gene>
    <name evidence="2" type="ORF">QG404_01230</name>
</gene>
<feature type="domain" description="DUF551" evidence="1">
    <location>
        <begin position="3"/>
        <end position="67"/>
    </location>
</feature>
<proteinExistence type="predicted"/>